<accession>A0A8J2SV40</accession>
<dbReference type="EMBL" id="CAKKNE010000004">
    <property type="protein sequence ID" value="CAH0373384.1"/>
    <property type="molecule type" value="Genomic_DNA"/>
</dbReference>
<proteinExistence type="predicted"/>
<organism evidence="2 3">
    <name type="scientific">Pelagomonas calceolata</name>
    <dbReference type="NCBI Taxonomy" id="35677"/>
    <lineage>
        <taxon>Eukaryota</taxon>
        <taxon>Sar</taxon>
        <taxon>Stramenopiles</taxon>
        <taxon>Ochrophyta</taxon>
        <taxon>Pelagophyceae</taxon>
        <taxon>Pelagomonadales</taxon>
        <taxon>Pelagomonadaceae</taxon>
        <taxon>Pelagomonas</taxon>
    </lineage>
</organism>
<dbReference type="Proteomes" id="UP000789595">
    <property type="component" value="Unassembled WGS sequence"/>
</dbReference>
<name>A0A8J2SV40_9STRA</name>
<feature type="chain" id="PRO_5035211509" evidence="1">
    <location>
        <begin position="16"/>
        <end position="236"/>
    </location>
</feature>
<evidence type="ECO:0000313" key="2">
    <source>
        <dbReference type="EMBL" id="CAH0373384.1"/>
    </source>
</evidence>
<dbReference type="OrthoDB" id="192655at2759"/>
<dbReference type="AlphaFoldDB" id="A0A8J2SV40"/>
<feature type="signal peptide" evidence="1">
    <location>
        <begin position="1"/>
        <end position="15"/>
    </location>
</feature>
<protein>
    <submittedName>
        <fullName evidence="2">Uncharacterized protein</fullName>
    </submittedName>
</protein>
<evidence type="ECO:0000313" key="3">
    <source>
        <dbReference type="Proteomes" id="UP000789595"/>
    </source>
</evidence>
<keyword evidence="3" id="KW-1185">Reference proteome</keyword>
<keyword evidence="1" id="KW-0732">Signal</keyword>
<evidence type="ECO:0000256" key="1">
    <source>
        <dbReference type="SAM" id="SignalP"/>
    </source>
</evidence>
<comment type="caution">
    <text evidence="2">The sequence shown here is derived from an EMBL/GenBank/DDBJ whole genome shotgun (WGS) entry which is preliminary data.</text>
</comment>
<sequence length="236" mass="25096">MAKTVLALALGSAAAFSPNAAPRATTIVRSDPNIKTDVGSGWKPESGGFSSTDTPDFFYDDDDERGDISNKIGFTDGIMGSTGLDKLKEQNTGGNNPGVEGALDVDPDVIGGYTCATAEAAGVKFELTTLAKMGRFDQEISIDMPAASDIPRLETITVKPVCMGFEDFYAGWSPETPPGFSVSPIQGRMERRGGEPSLFDIEVKADGQTGERVGYLCIVLPDDDEQFTIKVTVNCF</sequence>
<gene>
    <name evidence="2" type="ORF">PECAL_4P05750</name>
</gene>
<reference evidence="2" key="1">
    <citation type="submission" date="2021-11" db="EMBL/GenBank/DDBJ databases">
        <authorList>
            <consortium name="Genoscope - CEA"/>
            <person name="William W."/>
        </authorList>
    </citation>
    <scope>NUCLEOTIDE SEQUENCE</scope>
</reference>